<sequence>MANTEVLGLDSPLSALLLADDVALIERSETRLRQALQHFSDWATLWGLDIGHSKCGVLPFSDPFGPFRPFLAQDRSIPLVTDYKYLGVTFTRDITQIFTTWLQERAAKGHQLLKRRRFALGNSQLTLADHILMFKVPTDGDRRFSTAGTPPSAKGEKDGLGTGSRFFRDLRSDQCPSDNRFKDPHGPPVPPTRQFSTIEDRREEDNLKHKYAIGQCNTEVFIVRNEGNGSVLRKEGRKGPKGAPKGRTPHLECPMSKPHKVAQSLKCCSACRSRVSECSISATSSAKSSAERGESNPGTSVFALKPPLQRSSNATFKVSMDGRTCTAGFHTQ</sequence>
<gene>
    <name evidence="2" type="ORF">R1sor_000024</name>
</gene>
<dbReference type="AlphaFoldDB" id="A0ABD3GU86"/>
<protein>
    <submittedName>
        <fullName evidence="2">Uncharacterized protein</fullName>
    </submittedName>
</protein>
<comment type="caution">
    <text evidence="2">The sequence shown here is derived from an EMBL/GenBank/DDBJ whole genome shotgun (WGS) entry which is preliminary data.</text>
</comment>
<dbReference type="Proteomes" id="UP001633002">
    <property type="component" value="Unassembled WGS sequence"/>
</dbReference>
<evidence type="ECO:0000313" key="3">
    <source>
        <dbReference type="Proteomes" id="UP001633002"/>
    </source>
</evidence>
<proteinExistence type="predicted"/>
<name>A0ABD3GU86_9MARC</name>
<evidence type="ECO:0000256" key="1">
    <source>
        <dbReference type="SAM" id="MobiDB-lite"/>
    </source>
</evidence>
<feature type="region of interest" description="Disordered" evidence="1">
    <location>
        <begin position="142"/>
        <end position="163"/>
    </location>
</feature>
<evidence type="ECO:0000313" key="2">
    <source>
        <dbReference type="EMBL" id="KAL3682002.1"/>
    </source>
</evidence>
<reference evidence="2 3" key="1">
    <citation type="submission" date="2024-09" db="EMBL/GenBank/DDBJ databases">
        <title>Chromosome-scale assembly of Riccia sorocarpa.</title>
        <authorList>
            <person name="Paukszto L."/>
        </authorList>
    </citation>
    <scope>NUCLEOTIDE SEQUENCE [LARGE SCALE GENOMIC DNA]</scope>
    <source>
        <strain evidence="2">LP-2024</strain>
        <tissue evidence="2">Aerial parts of the thallus</tissue>
    </source>
</reference>
<keyword evidence="3" id="KW-1185">Reference proteome</keyword>
<organism evidence="2 3">
    <name type="scientific">Riccia sorocarpa</name>
    <dbReference type="NCBI Taxonomy" id="122646"/>
    <lineage>
        <taxon>Eukaryota</taxon>
        <taxon>Viridiplantae</taxon>
        <taxon>Streptophyta</taxon>
        <taxon>Embryophyta</taxon>
        <taxon>Marchantiophyta</taxon>
        <taxon>Marchantiopsida</taxon>
        <taxon>Marchantiidae</taxon>
        <taxon>Marchantiales</taxon>
        <taxon>Ricciaceae</taxon>
        <taxon>Riccia</taxon>
    </lineage>
</organism>
<accession>A0ABD3GU86</accession>
<feature type="region of interest" description="Disordered" evidence="1">
    <location>
        <begin position="231"/>
        <end position="256"/>
    </location>
</feature>
<dbReference type="EMBL" id="JBJQOH010000006">
    <property type="protein sequence ID" value="KAL3682002.1"/>
    <property type="molecule type" value="Genomic_DNA"/>
</dbReference>
<feature type="region of interest" description="Disordered" evidence="1">
    <location>
        <begin position="282"/>
        <end position="305"/>
    </location>
</feature>